<proteinExistence type="inferred from homology"/>
<evidence type="ECO:0000313" key="3">
    <source>
        <dbReference type="EMBL" id="GGO86299.1"/>
    </source>
</evidence>
<dbReference type="Pfam" id="PF02720">
    <property type="entry name" value="DUF222"/>
    <property type="match status" value="1"/>
</dbReference>
<sequence>MGAALLDGTGDDTSSLLRWVEQHRRIVQHSEAETLASAATWAALHAEGSRVGPCASWEQGFLPLAGEGTPEVAEFSIAEFAAVLGRSTDAGRTYIGDALELAHRLPRIYARTQAGTLEVWRARQIAQATRCLPPTGAAYVDRQLAPVAHKVGKVTIDRLVDEAMSRFDPDQAHARAAAAAEARKVDVHRDDRDHAGLADIHATVDLTDADDFEAAIARRAAHLGAHGDTDPLDVRRAKALGQMARADLGLDLATGNRAPGACAGVELRVHVTADDLAAALAETSTETHTGEQPSSARLARVEKTRSFIDLDALRRWLSRPDLRLAIRQVIDTTATLRADRYEIPDRLRRQVIERDGHCVFPHCTRPAHRADIDHITPYDPGGPPGQTSSDNLAALCRNHHRHKTFGGWSYTMLEPGYYLWRTPHGHRVLVTHSGTLTL</sequence>
<organism evidence="3 4">
    <name type="scientific">Nocardioides phosphati</name>
    <dbReference type="NCBI Taxonomy" id="1867775"/>
    <lineage>
        <taxon>Bacteria</taxon>
        <taxon>Bacillati</taxon>
        <taxon>Actinomycetota</taxon>
        <taxon>Actinomycetes</taxon>
        <taxon>Propionibacteriales</taxon>
        <taxon>Nocardioidaceae</taxon>
        <taxon>Nocardioides</taxon>
    </lineage>
</organism>
<dbReference type="RefSeq" id="WP_188782674.1">
    <property type="nucleotide sequence ID" value="NZ_BMNI01000001.1"/>
</dbReference>
<gene>
    <name evidence="3" type="ORF">GCM10011584_08280</name>
</gene>
<evidence type="ECO:0000256" key="1">
    <source>
        <dbReference type="ARBA" id="ARBA00023450"/>
    </source>
</evidence>
<dbReference type="InterPro" id="IPR002711">
    <property type="entry name" value="HNH"/>
</dbReference>
<accession>A0ABQ2N6G6</accession>
<name>A0ABQ2N6G6_9ACTN</name>
<dbReference type="Pfam" id="PF01844">
    <property type="entry name" value="HNH"/>
    <property type="match status" value="1"/>
</dbReference>
<protein>
    <recommendedName>
        <fullName evidence="2">HNH nuclease domain-containing protein</fullName>
    </recommendedName>
</protein>
<dbReference type="CDD" id="cd00085">
    <property type="entry name" value="HNHc"/>
    <property type="match status" value="1"/>
</dbReference>
<dbReference type="SMART" id="SM00507">
    <property type="entry name" value="HNHc"/>
    <property type="match status" value="1"/>
</dbReference>
<dbReference type="Gene3D" id="1.10.30.50">
    <property type="match status" value="1"/>
</dbReference>
<keyword evidence="4" id="KW-1185">Reference proteome</keyword>
<dbReference type="InterPro" id="IPR003870">
    <property type="entry name" value="DUF222"/>
</dbReference>
<dbReference type="Proteomes" id="UP000655410">
    <property type="component" value="Unassembled WGS sequence"/>
</dbReference>
<comment type="similarity">
    <text evidence="1">Belongs to the Rv1128c/1148c/1588c/1702c/1945/3466 family.</text>
</comment>
<evidence type="ECO:0000313" key="4">
    <source>
        <dbReference type="Proteomes" id="UP000655410"/>
    </source>
</evidence>
<evidence type="ECO:0000259" key="2">
    <source>
        <dbReference type="SMART" id="SM00507"/>
    </source>
</evidence>
<comment type="caution">
    <text evidence="3">The sequence shown here is derived from an EMBL/GenBank/DDBJ whole genome shotgun (WGS) entry which is preliminary data.</text>
</comment>
<dbReference type="EMBL" id="BMNI01000001">
    <property type="protein sequence ID" value="GGO86299.1"/>
    <property type="molecule type" value="Genomic_DNA"/>
</dbReference>
<reference evidence="4" key="1">
    <citation type="journal article" date="2019" name="Int. J. Syst. Evol. Microbiol.">
        <title>The Global Catalogue of Microorganisms (GCM) 10K type strain sequencing project: providing services to taxonomists for standard genome sequencing and annotation.</title>
        <authorList>
            <consortium name="The Broad Institute Genomics Platform"/>
            <consortium name="The Broad Institute Genome Sequencing Center for Infectious Disease"/>
            <person name="Wu L."/>
            <person name="Ma J."/>
        </authorList>
    </citation>
    <scope>NUCLEOTIDE SEQUENCE [LARGE SCALE GENOMIC DNA]</scope>
    <source>
        <strain evidence="4">CGMCC 4.7371</strain>
    </source>
</reference>
<feature type="domain" description="HNH nuclease" evidence="2">
    <location>
        <begin position="346"/>
        <end position="401"/>
    </location>
</feature>
<dbReference type="InterPro" id="IPR003615">
    <property type="entry name" value="HNH_nuc"/>
</dbReference>